<evidence type="ECO:0000313" key="4">
    <source>
        <dbReference type="Proteomes" id="UP001157126"/>
    </source>
</evidence>
<keyword evidence="1" id="KW-0597">Phosphoprotein</keyword>
<dbReference type="EMBL" id="BSUO01000001">
    <property type="protein sequence ID" value="GMA38248.1"/>
    <property type="molecule type" value="Genomic_DNA"/>
</dbReference>
<dbReference type="InterPro" id="IPR011006">
    <property type="entry name" value="CheY-like_superfamily"/>
</dbReference>
<evidence type="ECO:0000259" key="2">
    <source>
        <dbReference type="PROSITE" id="PS50110"/>
    </source>
</evidence>
<sequence length="109" mass="11732">MRMIVVRTLRQAGYDGAEVIECEDGAEGLAAVKANSPDLVLSDWNMPNMNGIEFLQAVRAEGNQVPFGFVTSEGSDTMRSQADESGALFLIAKPFTADMFAEALKPVFG</sequence>
<name>A0ABQ6IM18_9MICO</name>
<evidence type="ECO:0000313" key="3">
    <source>
        <dbReference type="EMBL" id="GMA38248.1"/>
    </source>
</evidence>
<dbReference type="Pfam" id="PF00072">
    <property type="entry name" value="Response_reg"/>
    <property type="match status" value="1"/>
</dbReference>
<dbReference type="Gene3D" id="3.40.50.2300">
    <property type="match status" value="1"/>
</dbReference>
<gene>
    <name evidence="3" type="primary">cheY3</name>
    <name evidence="3" type="ORF">GCM10025883_02930</name>
</gene>
<protein>
    <submittedName>
        <fullName evidence="3">Response regulator</fullName>
    </submittedName>
</protein>
<dbReference type="PANTHER" id="PTHR43228">
    <property type="entry name" value="TWO-COMPONENT RESPONSE REGULATOR"/>
    <property type="match status" value="1"/>
</dbReference>
<dbReference type="PROSITE" id="PS50110">
    <property type="entry name" value="RESPONSE_REGULATORY"/>
    <property type="match status" value="1"/>
</dbReference>
<organism evidence="3 4">
    <name type="scientific">Mobilicoccus caccae</name>
    <dbReference type="NCBI Taxonomy" id="1859295"/>
    <lineage>
        <taxon>Bacteria</taxon>
        <taxon>Bacillati</taxon>
        <taxon>Actinomycetota</taxon>
        <taxon>Actinomycetes</taxon>
        <taxon>Micrococcales</taxon>
        <taxon>Dermatophilaceae</taxon>
        <taxon>Mobilicoccus</taxon>
    </lineage>
</organism>
<dbReference type="Proteomes" id="UP001157126">
    <property type="component" value="Unassembled WGS sequence"/>
</dbReference>
<keyword evidence="4" id="KW-1185">Reference proteome</keyword>
<evidence type="ECO:0000256" key="1">
    <source>
        <dbReference type="PROSITE-ProRule" id="PRU00169"/>
    </source>
</evidence>
<comment type="caution">
    <text evidence="3">The sequence shown here is derived from an EMBL/GenBank/DDBJ whole genome shotgun (WGS) entry which is preliminary data.</text>
</comment>
<dbReference type="PANTHER" id="PTHR43228:SF1">
    <property type="entry name" value="TWO-COMPONENT RESPONSE REGULATOR ARR22"/>
    <property type="match status" value="1"/>
</dbReference>
<accession>A0ABQ6IM18</accession>
<feature type="modified residue" description="4-aspartylphosphate" evidence="1">
    <location>
        <position position="43"/>
    </location>
</feature>
<feature type="domain" description="Response regulatory" evidence="2">
    <location>
        <begin position="1"/>
        <end position="108"/>
    </location>
</feature>
<dbReference type="InterPro" id="IPR001789">
    <property type="entry name" value="Sig_transdc_resp-reg_receiver"/>
</dbReference>
<dbReference type="InterPro" id="IPR052048">
    <property type="entry name" value="ST_Response_Regulator"/>
</dbReference>
<dbReference type="SMART" id="SM00448">
    <property type="entry name" value="REC"/>
    <property type="match status" value="1"/>
</dbReference>
<reference evidence="4" key="1">
    <citation type="journal article" date="2019" name="Int. J. Syst. Evol. Microbiol.">
        <title>The Global Catalogue of Microorganisms (GCM) 10K type strain sequencing project: providing services to taxonomists for standard genome sequencing and annotation.</title>
        <authorList>
            <consortium name="The Broad Institute Genomics Platform"/>
            <consortium name="The Broad Institute Genome Sequencing Center for Infectious Disease"/>
            <person name="Wu L."/>
            <person name="Ma J."/>
        </authorList>
    </citation>
    <scope>NUCLEOTIDE SEQUENCE [LARGE SCALE GENOMIC DNA]</scope>
    <source>
        <strain evidence="4">NBRC 113072</strain>
    </source>
</reference>
<dbReference type="SUPFAM" id="SSF52172">
    <property type="entry name" value="CheY-like"/>
    <property type="match status" value="1"/>
</dbReference>
<proteinExistence type="predicted"/>